<reference evidence="3" key="1">
    <citation type="submission" date="2016-10" db="EMBL/GenBank/DDBJ databases">
        <title>Comparative genomics uncovers the prolific and rare metabolic potential of the cyanobacterial genus Moorea.</title>
        <authorList>
            <person name="Leao T."/>
            <person name="Castelao G."/>
            <person name="Korobeynikov A."/>
            <person name="Monroe E.A."/>
            <person name="Podell S."/>
            <person name="Glukhov E."/>
            <person name="Allen E."/>
            <person name="Gerwick W.H."/>
            <person name="Gerwick L."/>
        </authorList>
    </citation>
    <scope>NUCLEOTIDE SEQUENCE [LARGE SCALE GENOMIC DNA]</scope>
    <source>
        <strain evidence="3">PAL-8-15-08-1</strain>
    </source>
</reference>
<dbReference type="AlphaFoldDB" id="A0A1D8TYV5"/>
<gene>
    <name evidence="2" type="ORF">BJP34_27840</name>
</gene>
<accession>A0A1D8TYV5</accession>
<evidence type="ECO:0000313" key="3">
    <source>
        <dbReference type="Proteomes" id="UP000177870"/>
    </source>
</evidence>
<organism evidence="2 3">
    <name type="scientific">Moorena producens PAL-8-15-08-1</name>
    <dbReference type="NCBI Taxonomy" id="1458985"/>
    <lineage>
        <taxon>Bacteria</taxon>
        <taxon>Bacillati</taxon>
        <taxon>Cyanobacteriota</taxon>
        <taxon>Cyanophyceae</taxon>
        <taxon>Coleofasciculales</taxon>
        <taxon>Coleofasciculaceae</taxon>
        <taxon>Moorena</taxon>
    </lineage>
</organism>
<dbReference type="OrthoDB" id="573945at2"/>
<name>A0A1D8TYV5_9CYAN</name>
<evidence type="ECO:0000313" key="2">
    <source>
        <dbReference type="EMBL" id="AOX02745.1"/>
    </source>
</evidence>
<dbReference type="KEGG" id="mpro:BJP34_27840"/>
<proteinExistence type="predicted"/>
<dbReference type="STRING" id="1458985.BJP34_27840"/>
<evidence type="ECO:0000256" key="1">
    <source>
        <dbReference type="SAM" id="MobiDB-lite"/>
    </source>
</evidence>
<dbReference type="EMBL" id="CP017599">
    <property type="protein sequence ID" value="AOX02745.1"/>
    <property type="molecule type" value="Genomic_DNA"/>
</dbReference>
<sequence>MKLLESQTQTPTWNSSPNPNLDQSQEAFQPGTWVHLLELPNPYSFDEALLLCQISEDQWVSWIPDHGEATLHISQFL</sequence>
<dbReference type="Proteomes" id="UP000177870">
    <property type="component" value="Chromosome"/>
</dbReference>
<protein>
    <submittedName>
        <fullName evidence="2">Uncharacterized protein</fullName>
    </submittedName>
</protein>
<feature type="region of interest" description="Disordered" evidence="1">
    <location>
        <begin position="1"/>
        <end position="25"/>
    </location>
</feature>
<dbReference type="RefSeq" id="WP_070395145.1">
    <property type="nucleotide sequence ID" value="NZ_CP017599.1"/>
</dbReference>